<organism evidence="8 9">
    <name type="scientific">Furnarius figulus</name>
    <dbReference type="NCBI Taxonomy" id="463165"/>
    <lineage>
        <taxon>Eukaryota</taxon>
        <taxon>Metazoa</taxon>
        <taxon>Chordata</taxon>
        <taxon>Craniata</taxon>
        <taxon>Vertebrata</taxon>
        <taxon>Euteleostomi</taxon>
        <taxon>Archelosauria</taxon>
        <taxon>Archosauria</taxon>
        <taxon>Dinosauria</taxon>
        <taxon>Saurischia</taxon>
        <taxon>Theropoda</taxon>
        <taxon>Coelurosauria</taxon>
        <taxon>Aves</taxon>
        <taxon>Neognathae</taxon>
        <taxon>Neoaves</taxon>
        <taxon>Telluraves</taxon>
        <taxon>Australaves</taxon>
        <taxon>Passeriformes</taxon>
        <taxon>Furnariidae</taxon>
        <taxon>Furnarius</taxon>
    </lineage>
</organism>
<keyword evidence="6" id="KW-0695">RNA-directed DNA polymerase</keyword>
<keyword evidence="4" id="KW-0255">Endonuclease</keyword>
<dbReference type="Proteomes" id="UP000529852">
    <property type="component" value="Unassembled WGS sequence"/>
</dbReference>
<evidence type="ECO:0000256" key="4">
    <source>
        <dbReference type="ARBA" id="ARBA00022759"/>
    </source>
</evidence>
<feature type="non-terminal residue" evidence="8">
    <location>
        <position position="1"/>
    </location>
</feature>
<feature type="domain" description="Reverse transcriptase thumb" evidence="7">
    <location>
        <begin position="15"/>
        <end position="60"/>
    </location>
</feature>
<evidence type="ECO:0000256" key="3">
    <source>
        <dbReference type="ARBA" id="ARBA00022722"/>
    </source>
</evidence>
<evidence type="ECO:0000259" key="7">
    <source>
        <dbReference type="Pfam" id="PF06817"/>
    </source>
</evidence>
<sequence>WRYLGWLVHSATISPQKLTIPSSVKTLNDVQKLVGDLQWVRNIVGISNADLQPLMGLLKSTDPTAA</sequence>
<dbReference type="PANTHER" id="PTHR41694:SF3">
    <property type="entry name" value="RNA-DIRECTED DNA POLYMERASE-RELATED"/>
    <property type="match status" value="1"/>
</dbReference>
<evidence type="ECO:0000256" key="1">
    <source>
        <dbReference type="ARBA" id="ARBA00022679"/>
    </source>
</evidence>
<keyword evidence="1" id="KW-0808">Transferase</keyword>
<dbReference type="InterPro" id="IPR010661">
    <property type="entry name" value="RVT_thumb"/>
</dbReference>
<keyword evidence="3" id="KW-0540">Nuclease</keyword>
<gene>
    <name evidence="8" type="primary">Ervk18</name>
    <name evidence="8" type="ORF">FURFIG_R15231</name>
</gene>
<evidence type="ECO:0000256" key="5">
    <source>
        <dbReference type="ARBA" id="ARBA00022801"/>
    </source>
</evidence>
<comment type="caution">
    <text evidence="8">The sequence shown here is derived from an EMBL/GenBank/DDBJ whole genome shotgun (WGS) entry which is preliminary data.</text>
</comment>
<dbReference type="Gene3D" id="3.30.70.270">
    <property type="match status" value="1"/>
</dbReference>
<dbReference type="InterPro" id="IPR043502">
    <property type="entry name" value="DNA/RNA_pol_sf"/>
</dbReference>
<dbReference type="PANTHER" id="PTHR41694">
    <property type="entry name" value="ENDOGENOUS RETROVIRUS GROUP K MEMBER POL PROTEIN"/>
    <property type="match status" value="1"/>
</dbReference>
<protein>
    <submittedName>
        <fullName evidence="8">POK18 protein</fullName>
    </submittedName>
</protein>
<dbReference type="InterPro" id="IPR043128">
    <property type="entry name" value="Rev_trsase/Diguanyl_cyclase"/>
</dbReference>
<evidence type="ECO:0000313" key="9">
    <source>
        <dbReference type="Proteomes" id="UP000529852"/>
    </source>
</evidence>
<keyword evidence="9" id="KW-1185">Reference proteome</keyword>
<evidence type="ECO:0000256" key="6">
    <source>
        <dbReference type="ARBA" id="ARBA00022918"/>
    </source>
</evidence>
<keyword evidence="5" id="KW-0378">Hydrolase</keyword>
<reference evidence="8 9" key="1">
    <citation type="submission" date="2019-09" db="EMBL/GenBank/DDBJ databases">
        <title>Bird 10,000 Genomes (B10K) Project - Family phase.</title>
        <authorList>
            <person name="Zhang G."/>
        </authorList>
    </citation>
    <scope>NUCLEOTIDE SEQUENCE [LARGE SCALE GENOMIC DNA]</scope>
    <source>
        <strain evidence="8">B10K-DU-003-06</strain>
    </source>
</reference>
<dbReference type="GO" id="GO:0035613">
    <property type="term" value="F:RNA stem-loop binding"/>
    <property type="evidence" value="ECO:0007669"/>
    <property type="project" value="TreeGrafter"/>
</dbReference>
<keyword evidence="2" id="KW-0548">Nucleotidyltransferase</keyword>
<dbReference type="EMBL" id="VYZD01001167">
    <property type="protein sequence ID" value="NWR93635.1"/>
    <property type="molecule type" value="Genomic_DNA"/>
</dbReference>
<dbReference type="Pfam" id="PF06817">
    <property type="entry name" value="RVT_thumb"/>
    <property type="match status" value="1"/>
</dbReference>
<dbReference type="GO" id="GO:0003964">
    <property type="term" value="F:RNA-directed DNA polymerase activity"/>
    <property type="evidence" value="ECO:0007669"/>
    <property type="project" value="UniProtKB-KW"/>
</dbReference>
<accession>A0A7K5BC69</accession>
<dbReference type="GO" id="GO:0016787">
    <property type="term" value="F:hydrolase activity"/>
    <property type="evidence" value="ECO:0007669"/>
    <property type="project" value="UniProtKB-KW"/>
</dbReference>
<feature type="non-terminal residue" evidence="8">
    <location>
        <position position="66"/>
    </location>
</feature>
<evidence type="ECO:0000256" key="2">
    <source>
        <dbReference type="ARBA" id="ARBA00022695"/>
    </source>
</evidence>
<proteinExistence type="predicted"/>
<evidence type="ECO:0000313" key="8">
    <source>
        <dbReference type="EMBL" id="NWR93635.1"/>
    </source>
</evidence>
<dbReference type="GO" id="GO:0004519">
    <property type="term" value="F:endonuclease activity"/>
    <property type="evidence" value="ECO:0007669"/>
    <property type="project" value="UniProtKB-KW"/>
</dbReference>
<dbReference type="AlphaFoldDB" id="A0A7K5BC69"/>
<name>A0A7K5BC69_9FURN</name>
<dbReference type="SUPFAM" id="SSF56672">
    <property type="entry name" value="DNA/RNA polymerases"/>
    <property type="match status" value="1"/>
</dbReference>